<dbReference type="Pfam" id="PF02265">
    <property type="entry name" value="S1-P1_nuclease"/>
    <property type="match status" value="1"/>
</dbReference>
<evidence type="ECO:0000256" key="4">
    <source>
        <dbReference type="ARBA" id="ARBA00022801"/>
    </source>
</evidence>
<keyword evidence="6" id="KW-0325">Glycoprotein</keyword>
<dbReference type="Gene3D" id="1.10.575.10">
    <property type="entry name" value="P1 Nuclease"/>
    <property type="match status" value="1"/>
</dbReference>
<keyword evidence="5" id="KW-1015">Disulfide bond</keyword>
<keyword evidence="1" id="KW-0540">Nuclease</keyword>
<keyword evidence="3" id="KW-0255">Endonuclease</keyword>
<dbReference type="GO" id="GO:0016788">
    <property type="term" value="F:hydrolase activity, acting on ester bonds"/>
    <property type="evidence" value="ECO:0007669"/>
    <property type="project" value="InterPro"/>
</dbReference>
<name>A0A4R6QNF8_9BURK</name>
<dbReference type="SUPFAM" id="SSF48537">
    <property type="entry name" value="Phospholipase C/P1 nuclease"/>
    <property type="match status" value="1"/>
</dbReference>
<dbReference type="PANTHER" id="PTHR33146">
    <property type="entry name" value="ENDONUCLEASE 4"/>
    <property type="match status" value="1"/>
</dbReference>
<accession>A0A4R6QNF8</accession>
<dbReference type="InterPro" id="IPR008947">
    <property type="entry name" value="PLipase_C/P1_nuclease_dom_sf"/>
</dbReference>
<keyword evidence="8" id="KW-1185">Reference proteome</keyword>
<dbReference type="GO" id="GO:0046872">
    <property type="term" value="F:metal ion binding"/>
    <property type="evidence" value="ECO:0007669"/>
    <property type="project" value="UniProtKB-KW"/>
</dbReference>
<dbReference type="GO" id="GO:0004519">
    <property type="term" value="F:endonuclease activity"/>
    <property type="evidence" value="ECO:0007669"/>
    <property type="project" value="UniProtKB-KW"/>
</dbReference>
<keyword evidence="2" id="KW-0479">Metal-binding</keyword>
<comment type="caution">
    <text evidence="7">The sequence shown here is derived from an EMBL/GenBank/DDBJ whole genome shotgun (WGS) entry which is preliminary data.</text>
</comment>
<dbReference type="OrthoDB" id="267579at2"/>
<protein>
    <submittedName>
        <fullName evidence="7">S1/P1 nuclease</fullName>
    </submittedName>
</protein>
<dbReference type="GO" id="GO:0006308">
    <property type="term" value="P:DNA catabolic process"/>
    <property type="evidence" value="ECO:0007669"/>
    <property type="project" value="InterPro"/>
</dbReference>
<dbReference type="AlphaFoldDB" id="A0A4R6QNF8"/>
<evidence type="ECO:0000313" key="7">
    <source>
        <dbReference type="EMBL" id="TDP72506.1"/>
    </source>
</evidence>
<dbReference type="GO" id="GO:0003676">
    <property type="term" value="F:nucleic acid binding"/>
    <property type="evidence" value="ECO:0007669"/>
    <property type="project" value="InterPro"/>
</dbReference>
<evidence type="ECO:0000256" key="5">
    <source>
        <dbReference type="ARBA" id="ARBA00023157"/>
    </source>
</evidence>
<evidence type="ECO:0000256" key="2">
    <source>
        <dbReference type="ARBA" id="ARBA00022723"/>
    </source>
</evidence>
<dbReference type="PANTHER" id="PTHR33146:SF26">
    <property type="entry name" value="ENDONUCLEASE 4"/>
    <property type="match status" value="1"/>
</dbReference>
<evidence type="ECO:0000256" key="6">
    <source>
        <dbReference type="ARBA" id="ARBA00023180"/>
    </source>
</evidence>
<sequence length="364" mass="38710">MKSYINQRLSSHVIHLLVNCGSLRLSPRAAIKTLTAALLGVLLATQAQAFGAAGHSAIGEVAMGLLKGSRAETELKRVLGTTAMRDAAVWADCVKSIDPANDFKYANAGRYPECAVLESDPAELVRMGDYVRRNDMDCKPKPGEESCHKQYHYTNPPLQSGRYVAGAPGTGPQDLVLGINAAVAVLKGGPSPAPFRFGNEREALLVLLHLLGDLHQPLHVGSLYLDGEGKVVDPGTGAIDPATHTVGGNAITLMPTGNLHAYWDNAPARLSAAELQALNNEARALPSSPGPSADWTVAWASDTVRVTAQVFDGISYSPRAQTLRGSRWIATLPADYDARSLALTRMQLAKGGARLAQLLQAIWP</sequence>
<dbReference type="InParanoid" id="A0A4R6QNF8"/>
<dbReference type="EMBL" id="SNXS01000002">
    <property type="protein sequence ID" value="TDP72506.1"/>
    <property type="molecule type" value="Genomic_DNA"/>
</dbReference>
<keyword evidence="4" id="KW-0378">Hydrolase</keyword>
<reference evidence="7 8" key="1">
    <citation type="submission" date="2019-03" db="EMBL/GenBank/DDBJ databases">
        <title>Genomic Encyclopedia of Type Strains, Phase IV (KMG-IV): sequencing the most valuable type-strain genomes for metagenomic binning, comparative biology and taxonomic classification.</title>
        <authorList>
            <person name="Goeker M."/>
        </authorList>
    </citation>
    <scope>NUCLEOTIDE SEQUENCE [LARGE SCALE GENOMIC DNA]</scope>
    <source>
        <strain evidence="7 8">DSM 16998</strain>
    </source>
</reference>
<evidence type="ECO:0000256" key="3">
    <source>
        <dbReference type="ARBA" id="ARBA00022759"/>
    </source>
</evidence>
<organism evidence="7 8">
    <name type="scientific">Roseateles toxinivorans</name>
    <dbReference type="NCBI Taxonomy" id="270368"/>
    <lineage>
        <taxon>Bacteria</taxon>
        <taxon>Pseudomonadati</taxon>
        <taxon>Pseudomonadota</taxon>
        <taxon>Betaproteobacteria</taxon>
        <taxon>Burkholderiales</taxon>
        <taxon>Sphaerotilaceae</taxon>
        <taxon>Roseateles</taxon>
    </lineage>
</organism>
<gene>
    <name evidence="7" type="ORF">DES47_102251</name>
</gene>
<dbReference type="Proteomes" id="UP000295361">
    <property type="component" value="Unassembled WGS sequence"/>
</dbReference>
<proteinExistence type="predicted"/>
<evidence type="ECO:0000256" key="1">
    <source>
        <dbReference type="ARBA" id="ARBA00022722"/>
    </source>
</evidence>
<dbReference type="InterPro" id="IPR003154">
    <property type="entry name" value="S1/P1nuclease"/>
</dbReference>
<evidence type="ECO:0000313" key="8">
    <source>
        <dbReference type="Proteomes" id="UP000295361"/>
    </source>
</evidence>